<evidence type="ECO:0000313" key="5">
    <source>
        <dbReference type="Proteomes" id="UP000289996"/>
    </source>
</evidence>
<feature type="domain" description="HTH tetR-type" evidence="3">
    <location>
        <begin position="12"/>
        <end position="72"/>
    </location>
</feature>
<keyword evidence="1 2" id="KW-0238">DNA-binding</keyword>
<dbReference type="SUPFAM" id="SSF46689">
    <property type="entry name" value="Homeodomain-like"/>
    <property type="match status" value="1"/>
</dbReference>
<accession>A0A660E6X4</accession>
<dbReference type="AlphaFoldDB" id="A0A660E6X4"/>
<sequence length="193" mass="21678">MTANTQADLRVIKTKRAIKAAFYTLICQKPVNKITVAALAKTALINKGTFYLHYQDIFALYDELVEAVATASAREFQDYGLLVENPREFVQRFLFDVPEAPSPAVLALLKPENLKFATTYPNNFIDAIRTEIYATGQLSANRENDLRLEFMITGMISILIRPGLINQQDPHDQECVVDLLTPAVEQLTKPTQS</sequence>
<dbReference type="OrthoDB" id="9810250at2"/>
<evidence type="ECO:0000313" key="4">
    <source>
        <dbReference type="EMBL" id="VDG28120.1"/>
    </source>
</evidence>
<dbReference type="Proteomes" id="UP000289996">
    <property type="component" value="Unassembled WGS sequence"/>
</dbReference>
<feature type="DNA-binding region" description="H-T-H motif" evidence="2">
    <location>
        <begin position="35"/>
        <end position="54"/>
    </location>
</feature>
<reference evidence="4 5" key="1">
    <citation type="submission" date="2018-11" db="EMBL/GenBank/DDBJ databases">
        <authorList>
            <person name="Wuyts S."/>
        </authorList>
    </citation>
    <scope>NUCLEOTIDE SEQUENCE [LARGE SCALE GENOMIC DNA]</scope>
    <source>
        <strain evidence="4">Lactobacillus mudanjiangensis AMBF249</strain>
    </source>
</reference>
<organism evidence="4 5">
    <name type="scientific">Lactiplantibacillus mudanjiangensis</name>
    <dbReference type="NCBI Taxonomy" id="1296538"/>
    <lineage>
        <taxon>Bacteria</taxon>
        <taxon>Bacillati</taxon>
        <taxon>Bacillota</taxon>
        <taxon>Bacilli</taxon>
        <taxon>Lactobacillales</taxon>
        <taxon>Lactobacillaceae</taxon>
        <taxon>Lactiplantibacillus</taxon>
    </lineage>
</organism>
<dbReference type="GO" id="GO:0003677">
    <property type="term" value="F:DNA binding"/>
    <property type="evidence" value="ECO:0007669"/>
    <property type="project" value="UniProtKB-UniRule"/>
</dbReference>
<evidence type="ECO:0000256" key="2">
    <source>
        <dbReference type="PROSITE-ProRule" id="PRU00335"/>
    </source>
</evidence>
<evidence type="ECO:0000256" key="1">
    <source>
        <dbReference type="ARBA" id="ARBA00023125"/>
    </source>
</evidence>
<dbReference type="InterPro" id="IPR009057">
    <property type="entry name" value="Homeodomain-like_sf"/>
</dbReference>
<dbReference type="Gene3D" id="1.10.357.10">
    <property type="entry name" value="Tetracycline Repressor, domain 2"/>
    <property type="match status" value="1"/>
</dbReference>
<evidence type="ECO:0000259" key="3">
    <source>
        <dbReference type="PROSITE" id="PS50977"/>
    </source>
</evidence>
<proteinExistence type="predicted"/>
<keyword evidence="5" id="KW-1185">Reference proteome</keyword>
<dbReference type="RefSeq" id="WP_130847218.1">
    <property type="nucleotide sequence ID" value="NZ_UYIE01000119.1"/>
</dbReference>
<dbReference type="PANTHER" id="PTHR43479">
    <property type="entry name" value="ACREF/ENVCD OPERON REPRESSOR-RELATED"/>
    <property type="match status" value="1"/>
</dbReference>
<dbReference type="EMBL" id="UYIG01000090">
    <property type="protein sequence ID" value="VDG28120.1"/>
    <property type="molecule type" value="Genomic_DNA"/>
</dbReference>
<protein>
    <recommendedName>
        <fullName evidence="3">HTH tetR-type domain-containing protein</fullName>
    </recommendedName>
</protein>
<dbReference type="PANTHER" id="PTHR43479:SF7">
    <property type="entry name" value="TETR-FAMILY TRANSCRIPTIONAL REGULATOR"/>
    <property type="match status" value="1"/>
</dbReference>
<dbReference type="InterPro" id="IPR001647">
    <property type="entry name" value="HTH_TetR"/>
</dbReference>
<name>A0A660E6X4_9LACO</name>
<gene>
    <name evidence="4" type="ORF">MUDAN_MDHGFNIF_02851</name>
</gene>
<dbReference type="InterPro" id="IPR050624">
    <property type="entry name" value="HTH-type_Tx_Regulator"/>
</dbReference>
<dbReference type="PROSITE" id="PS50977">
    <property type="entry name" value="HTH_TETR_2"/>
    <property type="match status" value="1"/>
</dbReference>